<reference evidence="1" key="1">
    <citation type="journal article" date="2022" name="bioRxiv">
        <title>Genomics of Preaxostyla Flagellates Illuminates Evolutionary Transitions and the Path Towards Mitochondrial Loss.</title>
        <authorList>
            <person name="Novak L.V.F."/>
            <person name="Treitli S.C."/>
            <person name="Pyrih J."/>
            <person name="Halakuc P."/>
            <person name="Pipaliya S.V."/>
            <person name="Vacek V."/>
            <person name="Brzon O."/>
            <person name="Soukal P."/>
            <person name="Eme L."/>
            <person name="Dacks J.B."/>
            <person name="Karnkowska A."/>
            <person name="Elias M."/>
            <person name="Hampl V."/>
        </authorList>
    </citation>
    <scope>NUCLEOTIDE SEQUENCE</scope>
    <source>
        <strain evidence="1">RCP-MX</strain>
    </source>
</reference>
<organism evidence="1 2">
    <name type="scientific">Paratrimastix pyriformis</name>
    <dbReference type="NCBI Taxonomy" id="342808"/>
    <lineage>
        <taxon>Eukaryota</taxon>
        <taxon>Metamonada</taxon>
        <taxon>Preaxostyla</taxon>
        <taxon>Paratrimastigidae</taxon>
        <taxon>Paratrimastix</taxon>
    </lineage>
</organism>
<dbReference type="SUPFAM" id="SSF52047">
    <property type="entry name" value="RNI-like"/>
    <property type="match status" value="1"/>
</dbReference>
<gene>
    <name evidence="1" type="ORF">PAPYR_7064</name>
</gene>
<sequence>MLIYTMESSWYPLQTYAQLIASDHDTRQKLRGIPQRMALRPAIFENDYEEASFIRCPGDALAALLGPCHQLVEITGAFLPPPATGLEEATYHTWIDAAFRDHPVLQSVDLTPVRSAPMDTMPLALRILRHLPNLRSARLTARDPLLEALARGCPRLAHLELVPDESSDSPNLGALRACPELAELTLGNIHLTRLPDLLLPGPPASLHKLDLTADEALLHANKRWEAFLPAGRLAGLREVPSATLDAALPALLPSAALLETLALTDTAPSPLLQALSAHFPNLRVLHTQTQHLADIPRALLARLVEARLTFTQAPPGPTIEFQAAGMQRLTLGFPLAGKSAIRVRCPRLRTVNLLPGPVRSPLRVTFEGGSPDLAEVFGHPCYHFPADAPLPSVRRYVGFAVDGLAAFPRLRTLGMAAVDHLETLEELLAGHPDLVSAEVTATGSTSPRLTLHAGPALRWLLCWCTGAAPAQVIIDGPGLQSLNAALPRSALTLRCPELRRLECGDPEFRFECLVPPLRELRLVGDAACPPALLRSLARHHGDTLRVLQATCTQVLSIGELCRACPGLVDLHIIHRPPEIDYDFRGPRNFRKWCQWSDARQKLRDAPPAEVELPPMPSLRLLRLELGSPAWVAIPAGSMALEEVHLVGYDVELTLEPGPRPYLRVCPRARL</sequence>
<keyword evidence="2" id="KW-1185">Reference proteome</keyword>
<name>A0ABQ8UIC9_9EUKA</name>
<protein>
    <recommendedName>
        <fullName evidence="3">Leucine-rich repeat domain-containing protein</fullName>
    </recommendedName>
</protein>
<evidence type="ECO:0008006" key="3">
    <source>
        <dbReference type="Google" id="ProtNLM"/>
    </source>
</evidence>
<dbReference type="InterPro" id="IPR032675">
    <property type="entry name" value="LRR_dom_sf"/>
</dbReference>
<dbReference type="EMBL" id="JAPMOS010000046">
    <property type="protein sequence ID" value="KAJ4457472.1"/>
    <property type="molecule type" value="Genomic_DNA"/>
</dbReference>
<evidence type="ECO:0000313" key="2">
    <source>
        <dbReference type="Proteomes" id="UP001141327"/>
    </source>
</evidence>
<accession>A0ABQ8UIC9</accession>
<comment type="caution">
    <text evidence="1">The sequence shown here is derived from an EMBL/GenBank/DDBJ whole genome shotgun (WGS) entry which is preliminary data.</text>
</comment>
<dbReference type="Proteomes" id="UP001141327">
    <property type="component" value="Unassembled WGS sequence"/>
</dbReference>
<dbReference type="Gene3D" id="3.80.10.10">
    <property type="entry name" value="Ribonuclease Inhibitor"/>
    <property type="match status" value="1"/>
</dbReference>
<evidence type="ECO:0000313" key="1">
    <source>
        <dbReference type="EMBL" id="KAJ4457472.1"/>
    </source>
</evidence>
<proteinExistence type="predicted"/>